<accession>A0A2I0VDK5</accession>
<sequence>MDIEDDERGDNVKKSGGTAMILVNGWRSGETTSAFAHVLPASQLNFTSSNLIDEYYTKTKNPTAALKFHGTQFGMNSAPAVAVFSSRGPSLTNGGIIKPDVIAVNKFKIFNRQQPYRPYCSSVPATGTHNQPSSNAILRSLISISRKESNSPCPDQIRLQNPRLNLHSRSQFDLATPSPTKQPPLPFLMTIVCSHSDPATPNPLTRPSLVLAKVKGHVVEMIPANNMANIEQKLIKTGPRIDPFDIEKLDVPGVQRHDYEDFNSKLPEPFFGQMIHSMISQNGWTNIVESMETHSLVSFNTVMDAHMTLGNMEEVLILFQTALDTNIASWTFIVA</sequence>
<dbReference type="GO" id="GO:0004252">
    <property type="term" value="F:serine-type endopeptidase activity"/>
    <property type="evidence" value="ECO:0007669"/>
    <property type="project" value="InterPro"/>
</dbReference>
<dbReference type="Gene3D" id="3.50.30.30">
    <property type="match status" value="1"/>
</dbReference>
<dbReference type="CDD" id="cd02120">
    <property type="entry name" value="PA_subtilisin_like"/>
    <property type="match status" value="1"/>
</dbReference>
<dbReference type="InterPro" id="IPR036852">
    <property type="entry name" value="Peptidase_S8/S53_dom_sf"/>
</dbReference>
<reference evidence="3 4" key="1">
    <citation type="journal article" date="2016" name="Sci. Rep.">
        <title>The Dendrobium catenatum Lindl. genome sequence provides insights into polysaccharide synthase, floral development and adaptive evolution.</title>
        <authorList>
            <person name="Zhang G.Q."/>
            <person name="Xu Q."/>
            <person name="Bian C."/>
            <person name="Tsai W.C."/>
            <person name="Yeh C.M."/>
            <person name="Liu K.W."/>
            <person name="Yoshida K."/>
            <person name="Zhang L.S."/>
            <person name="Chang S.B."/>
            <person name="Chen F."/>
            <person name="Shi Y."/>
            <person name="Su Y.Y."/>
            <person name="Zhang Y.Q."/>
            <person name="Chen L.J."/>
            <person name="Yin Y."/>
            <person name="Lin M."/>
            <person name="Huang H."/>
            <person name="Deng H."/>
            <person name="Wang Z.W."/>
            <person name="Zhu S.L."/>
            <person name="Zhao X."/>
            <person name="Deng C."/>
            <person name="Niu S.C."/>
            <person name="Huang J."/>
            <person name="Wang M."/>
            <person name="Liu G.H."/>
            <person name="Yang H.J."/>
            <person name="Xiao X.J."/>
            <person name="Hsiao Y.Y."/>
            <person name="Wu W.L."/>
            <person name="Chen Y.Y."/>
            <person name="Mitsuda N."/>
            <person name="Ohme-Takagi M."/>
            <person name="Luo Y.B."/>
            <person name="Van de Peer Y."/>
            <person name="Liu Z.J."/>
        </authorList>
    </citation>
    <scope>NUCLEOTIDE SEQUENCE [LARGE SCALE GENOMIC DNA]</scope>
    <source>
        <tissue evidence="3">The whole plant</tissue>
    </source>
</reference>
<dbReference type="PANTHER" id="PTHR10795">
    <property type="entry name" value="PROPROTEIN CONVERTASE SUBTILISIN/KEXIN"/>
    <property type="match status" value="1"/>
</dbReference>
<dbReference type="Gene3D" id="3.40.50.200">
    <property type="entry name" value="Peptidase S8/S53 domain"/>
    <property type="match status" value="1"/>
</dbReference>
<dbReference type="GO" id="GO:0006508">
    <property type="term" value="P:proteolysis"/>
    <property type="evidence" value="ECO:0007669"/>
    <property type="project" value="UniProtKB-KW"/>
</dbReference>
<protein>
    <submittedName>
        <fullName evidence="3">Subtilisin-like protease SDD1</fullName>
    </submittedName>
</protein>
<name>A0A2I0VDK5_9ASPA</name>
<keyword evidence="3" id="KW-0378">Hydrolase</keyword>
<evidence type="ECO:0000313" key="3">
    <source>
        <dbReference type="EMBL" id="PKU61499.1"/>
    </source>
</evidence>
<keyword evidence="4" id="KW-1185">Reference proteome</keyword>
<dbReference type="AlphaFoldDB" id="A0A2I0VDK5"/>
<dbReference type="EMBL" id="KZ503775">
    <property type="protein sequence ID" value="PKU61499.1"/>
    <property type="molecule type" value="Genomic_DNA"/>
</dbReference>
<keyword evidence="3" id="KW-0645">Protease</keyword>
<dbReference type="InterPro" id="IPR045051">
    <property type="entry name" value="SBT"/>
</dbReference>
<comment type="similarity">
    <text evidence="1">Belongs to the peptidase S8 family.</text>
</comment>
<dbReference type="STRING" id="906689.A0A2I0VDK5"/>
<proteinExistence type="inferred from homology"/>
<organism evidence="3 4">
    <name type="scientific">Dendrobium catenatum</name>
    <dbReference type="NCBI Taxonomy" id="906689"/>
    <lineage>
        <taxon>Eukaryota</taxon>
        <taxon>Viridiplantae</taxon>
        <taxon>Streptophyta</taxon>
        <taxon>Embryophyta</taxon>
        <taxon>Tracheophyta</taxon>
        <taxon>Spermatophyta</taxon>
        <taxon>Magnoliopsida</taxon>
        <taxon>Liliopsida</taxon>
        <taxon>Asparagales</taxon>
        <taxon>Orchidaceae</taxon>
        <taxon>Epidendroideae</taxon>
        <taxon>Malaxideae</taxon>
        <taxon>Dendrobiinae</taxon>
        <taxon>Dendrobium</taxon>
    </lineage>
</organism>
<evidence type="ECO:0000313" key="4">
    <source>
        <dbReference type="Proteomes" id="UP000233837"/>
    </source>
</evidence>
<evidence type="ECO:0000256" key="2">
    <source>
        <dbReference type="ARBA" id="ARBA00022729"/>
    </source>
</evidence>
<keyword evidence="2" id="KW-0732">Signal</keyword>
<reference evidence="3 4" key="2">
    <citation type="journal article" date="2017" name="Nature">
        <title>The Apostasia genome and the evolution of orchids.</title>
        <authorList>
            <person name="Zhang G.Q."/>
            <person name="Liu K.W."/>
            <person name="Li Z."/>
            <person name="Lohaus R."/>
            <person name="Hsiao Y.Y."/>
            <person name="Niu S.C."/>
            <person name="Wang J.Y."/>
            <person name="Lin Y.C."/>
            <person name="Xu Q."/>
            <person name="Chen L.J."/>
            <person name="Yoshida K."/>
            <person name="Fujiwara S."/>
            <person name="Wang Z.W."/>
            <person name="Zhang Y.Q."/>
            <person name="Mitsuda N."/>
            <person name="Wang M."/>
            <person name="Liu G.H."/>
            <person name="Pecoraro L."/>
            <person name="Huang H.X."/>
            <person name="Xiao X.J."/>
            <person name="Lin M."/>
            <person name="Wu X.Y."/>
            <person name="Wu W.L."/>
            <person name="Chen Y.Y."/>
            <person name="Chang S.B."/>
            <person name="Sakamoto S."/>
            <person name="Ohme-Takagi M."/>
            <person name="Yagi M."/>
            <person name="Zeng S.J."/>
            <person name="Shen C.Y."/>
            <person name="Yeh C.M."/>
            <person name="Luo Y.B."/>
            <person name="Tsai W.C."/>
            <person name="Van de Peer Y."/>
            <person name="Liu Z.J."/>
        </authorList>
    </citation>
    <scope>NUCLEOTIDE SEQUENCE [LARGE SCALE GENOMIC DNA]</scope>
    <source>
        <tissue evidence="3">The whole plant</tissue>
    </source>
</reference>
<dbReference type="Proteomes" id="UP000233837">
    <property type="component" value="Unassembled WGS sequence"/>
</dbReference>
<gene>
    <name evidence="3" type="primary">SDD1</name>
    <name evidence="3" type="ORF">MA16_Dca026013</name>
</gene>
<evidence type="ECO:0000256" key="1">
    <source>
        <dbReference type="ARBA" id="ARBA00011073"/>
    </source>
</evidence>